<organism evidence="1 2">
    <name type="scientific">Lactuca saligna</name>
    <name type="common">Willowleaf lettuce</name>
    <dbReference type="NCBI Taxonomy" id="75948"/>
    <lineage>
        <taxon>Eukaryota</taxon>
        <taxon>Viridiplantae</taxon>
        <taxon>Streptophyta</taxon>
        <taxon>Embryophyta</taxon>
        <taxon>Tracheophyta</taxon>
        <taxon>Spermatophyta</taxon>
        <taxon>Magnoliopsida</taxon>
        <taxon>eudicotyledons</taxon>
        <taxon>Gunneridae</taxon>
        <taxon>Pentapetalae</taxon>
        <taxon>asterids</taxon>
        <taxon>campanulids</taxon>
        <taxon>Asterales</taxon>
        <taxon>Asteraceae</taxon>
        <taxon>Cichorioideae</taxon>
        <taxon>Cichorieae</taxon>
        <taxon>Lactucinae</taxon>
        <taxon>Lactuca</taxon>
    </lineage>
</organism>
<dbReference type="AlphaFoldDB" id="A0AA36A344"/>
<name>A0AA36A344_LACSI</name>
<protein>
    <submittedName>
        <fullName evidence="1">Uncharacterized protein</fullName>
    </submittedName>
</protein>
<sequence length="808" mass="90866">MAATNSNTDEVLSQSLMKIQSTNYQVDPKVSAYPEELKMLIVALKRSPLSTAMFSSFSVPMIPNNPPFVKPVNSQIIHMFNEMGHQPELEKISDFRKSGLPCIWNFLFGIFLRCLTGRSVGLDRGRVEVYAMPGKYKFGEGDFCARYWSLILEKVYEKEAIPVMTDVEVAEFSFYQFPKTVEDDEAIFSRVARIPDAMLRKVSPTHKVLVRYLRNIDTADQTGVLPDVATPSKKKKKELLPSKSGVLKQIRKAEVSSKGVTIRSIPAPVSPARKDNGLKMLQNMQRTLVKRRKMVIRNESSDEEVVPETPPVTSMVNVSLPMIHTSQISTTIPQTKPLEIVLTKSVSEEVPISDTVVNVSDTGAPILSVAPTIQTSLPISLPVTTLSNTSSIFEHALQNPFTTLFPSQSPENPQPSQQLSDTEVEGGAFGGILDDIPFDSNEEDIPDHMLMTGKQFKILNQKLKTIIKTQVDSGRMSSISAMEVDVMLKGAKKRIMEKIDQSDKNNELRLESQGSNFTSAVQDLKAATKERHILFVQDVKKVREDVNFKIQELSLNLRRIFRMFIRNKQMFKSKLWRFLLNFQSLLFLKLIKPQQRRKQAIQKALAPLTNFTSLLPKSAPHVYTGVQGGEKSRSKEEKTKTVGKVISTQLVATIPIPMKPISSTTITTKTVSKGIVIGENEGGSSSKSQKDVVGRGKGILYEKSKEELKADAEAEMERMRQVQSIMRQRASDPPSMNKGDPVKLYSYETIESKVVCREMYEFEKKPKRSYDIANSDHCQLDFPINEMLFINAQYKTVRNLIILMIVLI</sequence>
<proteinExistence type="predicted"/>
<dbReference type="Proteomes" id="UP001177003">
    <property type="component" value="Chromosome 9"/>
</dbReference>
<reference evidence="1" key="1">
    <citation type="submission" date="2023-04" db="EMBL/GenBank/DDBJ databases">
        <authorList>
            <person name="Vijverberg K."/>
            <person name="Xiong W."/>
            <person name="Schranz E."/>
        </authorList>
    </citation>
    <scope>NUCLEOTIDE SEQUENCE</scope>
</reference>
<evidence type="ECO:0000313" key="2">
    <source>
        <dbReference type="Proteomes" id="UP001177003"/>
    </source>
</evidence>
<dbReference type="EMBL" id="OX465085">
    <property type="protein sequence ID" value="CAI9302926.1"/>
    <property type="molecule type" value="Genomic_DNA"/>
</dbReference>
<evidence type="ECO:0000313" key="1">
    <source>
        <dbReference type="EMBL" id="CAI9302926.1"/>
    </source>
</evidence>
<keyword evidence="2" id="KW-1185">Reference proteome</keyword>
<gene>
    <name evidence="1" type="ORF">LSALG_LOCUS41391</name>
</gene>
<accession>A0AA36A344</accession>